<keyword evidence="2" id="KW-1185">Reference proteome</keyword>
<dbReference type="AlphaFoldDB" id="A0A1R3IB58"/>
<comment type="caution">
    <text evidence="1">The sequence shown here is derived from an EMBL/GenBank/DDBJ whole genome shotgun (WGS) entry which is preliminary data.</text>
</comment>
<protein>
    <submittedName>
        <fullName evidence="1">Uncharacterized protein</fullName>
    </submittedName>
</protein>
<dbReference type="Gramene" id="OMO79798">
    <property type="protein sequence ID" value="OMO79798"/>
    <property type="gene ID" value="CCACVL1_13395"/>
</dbReference>
<name>A0A1R3IB58_COCAP</name>
<dbReference type="EMBL" id="AWWV01010354">
    <property type="protein sequence ID" value="OMO79798.1"/>
    <property type="molecule type" value="Genomic_DNA"/>
</dbReference>
<proteinExistence type="predicted"/>
<sequence>MATEVYMARARAKAYNRPAKKHK</sequence>
<evidence type="ECO:0000313" key="2">
    <source>
        <dbReference type="Proteomes" id="UP000188268"/>
    </source>
</evidence>
<accession>A0A1R3IB58</accession>
<organism evidence="1 2">
    <name type="scientific">Corchorus capsularis</name>
    <name type="common">Jute</name>
    <dbReference type="NCBI Taxonomy" id="210143"/>
    <lineage>
        <taxon>Eukaryota</taxon>
        <taxon>Viridiplantae</taxon>
        <taxon>Streptophyta</taxon>
        <taxon>Embryophyta</taxon>
        <taxon>Tracheophyta</taxon>
        <taxon>Spermatophyta</taxon>
        <taxon>Magnoliopsida</taxon>
        <taxon>eudicotyledons</taxon>
        <taxon>Gunneridae</taxon>
        <taxon>Pentapetalae</taxon>
        <taxon>rosids</taxon>
        <taxon>malvids</taxon>
        <taxon>Malvales</taxon>
        <taxon>Malvaceae</taxon>
        <taxon>Grewioideae</taxon>
        <taxon>Apeibeae</taxon>
        <taxon>Corchorus</taxon>
    </lineage>
</organism>
<dbReference type="Proteomes" id="UP000188268">
    <property type="component" value="Unassembled WGS sequence"/>
</dbReference>
<gene>
    <name evidence="1" type="ORF">CCACVL1_13395</name>
</gene>
<evidence type="ECO:0000313" key="1">
    <source>
        <dbReference type="EMBL" id="OMO79798.1"/>
    </source>
</evidence>
<reference evidence="1 2" key="1">
    <citation type="submission" date="2013-09" db="EMBL/GenBank/DDBJ databases">
        <title>Corchorus capsularis genome sequencing.</title>
        <authorList>
            <person name="Alam M."/>
            <person name="Haque M.S."/>
            <person name="Islam M.S."/>
            <person name="Emdad E.M."/>
            <person name="Islam M.M."/>
            <person name="Ahmed B."/>
            <person name="Halim A."/>
            <person name="Hossen Q.M.M."/>
            <person name="Hossain M.Z."/>
            <person name="Ahmed R."/>
            <person name="Khan M.M."/>
            <person name="Islam R."/>
            <person name="Rashid M.M."/>
            <person name="Khan S.A."/>
            <person name="Rahman M.S."/>
            <person name="Alam M."/>
        </authorList>
    </citation>
    <scope>NUCLEOTIDE SEQUENCE [LARGE SCALE GENOMIC DNA]</scope>
    <source>
        <strain evidence="2">cv. CVL-1</strain>
        <tissue evidence="1">Whole seedling</tissue>
    </source>
</reference>